<keyword evidence="2" id="KW-1185">Reference proteome</keyword>
<dbReference type="Proteomes" id="UP000238326">
    <property type="component" value="Unassembled WGS sequence"/>
</dbReference>
<proteinExistence type="predicted"/>
<protein>
    <submittedName>
        <fullName evidence="1">Uncharacterized protein</fullName>
    </submittedName>
</protein>
<dbReference type="AlphaFoldDB" id="A0A2S9KEC3"/>
<evidence type="ECO:0000313" key="2">
    <source>
        <dbReference type="Proteomes" id="UP000238326"/>
    </source>
</evidence>
<name>A0A2S9KEC3_9BURK</name>
<dbReference type="EMBL" id="PVLR01000024">
    <property type="protein sequence ID" value="PRD68752.1"/>
    <property type="molecule type" value="Genomic_DNA"/>
</dbReference>
<reference evidence="1 2" key="1">
    <citation type="submission" date="2018-03" db="EMBL/GenBank/DDBJ databases">
        <title>Comparative genomics illustrates the genes involved in a hyperalkaliphilic mechanisms of Serpentinomonas isolated from highly-alkaline calcium-rich serpentinized springs.</title>
        <authorList>
            <person name="Suzuki S."/>
            <person name="Ishii S."/>
            <person name="Walworth N."/>
            <person name="Bird L."/>
            <person name="Kuenen J.G."/>
            <person name="Nealson K.H."/>
        </authorList>
    </citation>
    <scope>NUCLEOTIDE SEQUENCE [LARGE SCALE GENOMIC DNA]</scope>
    <source>
        <strain evidence="1 2">83</strain>
    </source>
</reference>
<comment type="caution">
    <text evidence="1">The sequence shown here is derived from an EMBL/GenBank/DDBJ whole genome shotgun (WGS) entry which is preliminary data.</text>
</comment>
<evidence type="ECO:0000313" key="1">
    <source>
        <dbReference type="EMBL" id="PRD68752.1"/>
    </source>
</evidence>
<dbReference type="RefSeq" id="WP_105729711.1">
    <property type="nucleotide sequence ID" value="NZ_PVLR01000024.1"/>
</dbReference>
<gene>
    <name evidence="1" type="ORF">C6P61_09630</name>
</gene>
<organism evidence="1 2">
    <name type="scientific">Malikia spinosa</name>
    <dbReference type="NCBI Taxonomy" id="86180"/>
    <lineage>
        <taxon>Bacteria</taxon>
        <taxon>Pseudomonadati</taxon>
        <taxon>Pseudomonadota</taxon>
        <taxon>Betaproteobacteria</taxon>
        <taxon>Burkholderiales</taxon>
        <taxon>Comamonadaceae</taxon>
        <taxon>Malikia</taxon>
    </lineage>
</organism>
<sequence>MSTRIYLVTDRDTQTRRLIRAANQAQAVRHAAQSRFDIQVASQDNLVTLLAAGQAVESAAQATEAEPETTA</sequence>
<accession>A0A2S9KEC3</accession>